<keyword evidence="4" id="KW-1185">Reference proteome</keyword>
<dbReference type="InterPro" id="IPR036291">
    <property type="entry name" value="NAD(P)-bd_dom_sf"/>
</dbReference>
<comment type="similarity">
    <text evidence="1">Belongs to the short-chain dehydrogenases/reductases (SDR) family.</text>
</comment>
<dbReference type="PANTHER" id="PTHR43639:SF1">
    <property type="entry name" value="SHORT-CHAIN DEHYDROGENASE_REDUCTASE FAMILY PROTEIN"/>
    <property type="match status" value="1"/>
</dbReference>
<keyword evidence="2" id="KW-0560">Oxidoreductase</keyword>
<dbReference type="FunFam" id="3.40.50.720:FF:000084">
    <property type="entry name" value="Short-chain dehydrogenase reductase"/>
    <property type="match status" value="1"/>
</dbReference>
<dbReference type="Proteomes" id="UP000011509">
    <property type="component" value="Unassembled WGS sequence"/>
</dbReference>
<evidence type="ECO:0000313" key="3">
    <source>
        <dbReference type="EMBL" id="ELZ51113.1"/>
    </source>
</evidence>
<dbReference type="CDD" id="cd05233">
    <property type="entry name" value="SDR_c"/>
    <property type="match status" value="1"/>
</dbReference>
<name>M0EVM7_9EURY</name>
<dbReference type="EMBL" id="AOJL01000009">
    <property type="protein sequence ID" value="ELZ51113.1"/>
    <property type="molecule type" value="Genomic_DNA"/>
</dbReference>
<dbReference type="Pfam" id="PF13561">
    <property type="entry name" value="adh_short_C2"/>
    <property type="match status" value="1"/>
</dbReference>
<dbReference type="SUPFAM" id="SSF51735">
    <property type="entry name" value="NAD(P)-binding Rossmann-fold domains"/>
    <property type="match status" value="1"/>
</dbReference>
<accession>M0EVM7</accession>
<dbReference type="OrthoDB" id="7442at2157"/>
<dbReference type="AlphaFoldDB" id="M0EVM7"/>
<dbReference type="STRING" id="1227466.C464_01496"/>
<reference evidence="3 4" key="1">
    <citation type="journal article" date="2014" name="PLoS Genet.">
        <title>Phylogenetically driven sequencing of extremely halophilic archaea reveals strategies for static and dynamic osmo-response.</title>
        <authorList>
            <person name="Becker E.A."/>
            <person name="Seitzer P.M."/>
            <person name="Tritt A."/>
            <person name="Larsen D."/>
            <person name="Krusor M."/>
            <person name="Yao A.I."/>
            <person name="Wu D."/>
            <person name="Madern D."/>
            <person name="Eisen J.A."/>
            <person name="Darling A.E."/>
            <person name="Facciotti M.T."/>
        </authorList>
    </citation>
    <scope>NUCLEOTIDE SEQUENCE [LARGE SCALE GENOMIC DNA]</scope>
    <source>
        <strain evidence="3 4">DSM 10284</strain>
    </source>
</reference>
<dbReference type="PATRIC" id="fig|1227466.3.peg.304"/>
<evidence type="ECO:0000256" key="2">
    <source>
        <dbReference type="ARBA" id="ARBA00023002"/>
    </source>
</evidence>
<protein>
    <submittedName>
        <fullName evidence="3">Short-chain dehydrogenase/reductase SDR</fullName>
    </submittedName>
</protein>
<dbReference type="PRINTS" id="PR00081">
    <property type="entry name" value="GDHRDH"/>
</dbReference>
<dbReference type="InterPro" id="IPR002347">
    <property type="entry name" value="SDR_fam"/>
</dbReference>
<dbReference type="PANTHER" id="PTHR43639">
    <property type="entry name" value="OXIDOREDUCTASE, SHORT-CHAIN DEHYDROGENASE/REDUCTASE FAMILY (AFU_ORTHOLOGUE AFUA_5G02870)"/>
    <property type="match status" value="1"/>
</dbReference>
<dbReference type="RefSeq" id="WP_006111710.1">
    <property type="nucleotide sequence ID" value="NZ_AOJL01000009.1"/>
</dbReference>
<dbReference type="GO" id="GO:0016491">
    <property type="term" value="F:oxidoreductase activity"/>
    <property type="evidence" value="ECO:0007669"/>
    <property type="project" value="UniProtKB-KW"/>
</dbReference>
<comment type="caution">
    <text evidence="3">The sequence shown here is derived from an EMBL/GenBank/DDBJ whole genome shotgun (WGS) entry which is preliminary data.</text>
</comment>
<evidence type="ECO:0000313" key="4">
    <source>
        <dbReference type="Proteomes" id="UP000011509"/>
    </source>
</evidence>
<dbReference type="NCBIfam" id="NF005559">
    <property type="entry name" value="PRK07231.1"/>
    <property type="match status" value="1"/>
</dbReference>
<dbReference type="PRINTS" id="PR00080">
    <property type="entry name" value="SDRFAMILY"/>
</dbReference>
<evidence type="ECO:0000256" key="1">
    <source>
        <dbReference type="ARBA" id="ARBA00006484"/>
    </source>
</evidence>
<organism evidence="3 4">
    <name type="scientific">Halorubrum coriense DSM 10284</name>
    <dbReference type="NCBI Taxonomy" id="1227466"/>
    <lineage>
        <taxon>Archaea</taxon>
        <taxon>Methanobacteriati</taxon>
        <taxon>Methanobacteriota</taxon>
        <taxon>Stenosarchaea group</taxon>
        <taxon>Halobacteria</taxon>
        <taxon>Halobacteriales</taxon>
        <taxon>Haloferacaceae</taxon>
        <taxon>Halorubrum</taxon>
    </lineage>
</organism>
<gene>
    <name evidence="3" type="ORF">C464_01496</name>
</gene>
<proteinExistence type="inferred from homology"/>
<sequence length="289" mass="30512">MTRRHDSPREHAVPRRFTGQTAIVTGSTRGIGAGIAERLAAEGANVVVSGRSEDAGEAIVERIDEATGGDSGDADAPTGDAVFVRADMRDPDDVAALAEAAVAEYGSLDVLVNNAGVQTETAADEATLDDWAFVVETDFRAYWLAARAALDHMDRGAIVNVSSNHAHATMPKYFPYNAVKAGINGMTRSLAVDFGPRVRVNTVVPGWVEIERTRDELPEGRFESVESIHPTGRIGTPSDVAGAVSFLASEDAAYVTGSALLVDGGRGAVLQDDVLPDYRAREGSTGDEE</sequence>
<dbReference type="Gene3D" id="3.40.50.720">
    <property type="entry name" value="NAD(P)-binding Rossmann-like Domain"/>
    <property type="match status" value="1"/>
</dbReference>